<evidence type="ECO:0000313" key="3">
    <source>
        <dbReference type="Proteomes" id="UP000000759"/>
    </source>
</evidence>
<dbReference type="InParanoid" id="B7FT99"/>
<reference evidence="3" key="2">
    <citation type="submission" date="2008-08" db="EMBL/GenBank/DDBJ databases">
        <authorList>
            <consortium name="Diatom Consortium"/>
            <person name="Grigoriev I."/>
            <person name="Grimwood J."/>
            <person name="Kuo A."/>
            <person name="Otillar R.P."/>
            <person name="Salamov A."/>
            <person name="Detter J.C."/>
            <person name="Lindquist E."/>
            <person name="Shapiro H."/>
            <person name="Lucas S."/>
            <person name="Glavina del Rio T."/>
            <person name="Pitluck S."/>
            <person name="Rokhsar D."/>
            <person name="Bowler C."/>
        </authorList>
    </citation>
    <scope>GENOME REANNOTATION</scope>
    <source>
        <strain evidence="3">CCAP 1055/1</strain>
    </source>
</reference>
<evidence type="ECO:0000313" key="2">
    <source>
        <dbReference type="EMBL" id="EEC50619.1"/>
    </source>
</evidence>
<dbReference type="HOGENOM" id="CLU_629256_0_0_1"/>
<dbReference type="OrthoDB" id="298012at2759"/>
<dbReference type="eggNOG" id="ENOG502RRAV">
    <property type="taxonomic scope" value="Eukaryota"/>
</dbReference>
<dbReference type="SUPFAM" id="SSF50475">
    <property type="entry name" value="FMN-binding split barrel"/>
    <property type="match status" value="2"/>
</dbReference>
<name>B7FT99_PHATC</name>
<accession>B7FT99</accession>
<gene>
    <name evidence="2" type="ORF">PHATRDRAFT_33014</name>
</gene>
<reference evidence="2 3" key="1">
    <citation type="journal article" date="2008" name="Nature">
        <title>The Phaeodactylum genome reveals the evolutionary history of diatom genomes.</title>
        <authorList>
            <person name="Bowler C."/>
            <person name="Allen A.E."/>
            <person name="Badger J.H."/>
            <person name="Grimwood J."/>
            <person name="Jabbari K."/>
            <person name="Kuo A."/>
            <person name="Maheswari U."/>
            <person name="Martens C."/>
            <person name="Maumus F."/>
            <person name="Otillar R.P."/>
            <person name="Rayko E."/>
            <person name="Salamov A."/>
            <person name="Vandepoele K."/>
            <person name="Beszteri B."/>
            <person name="Gruber A."/>
            <person name="Heijde M."/>
            <person name="Katinka M."/>
            <person name="Mock T."/>
            <person name="Valentin K."/>
            <person name="Verret F."/>
            <person name="Berges J.A."/>
            <person name="Brownlee C."/>
            <person name="Cadoret J.P."/>
            <person name="Chiovitti A."/>
            <person name="Choi C.J."/>
            <person name="Coesel S."/>
            <person name="De Martino A."/>
            <person name="Detter J.C."/>
            <person name="Durkin C."/>
            <person name="Falciatore A."/>
            <person name="Fournet J."/>
            <person name="Haruta M."/>
            <person name="Huysman M.J."/>
            <person name="Jenkins B.D."/>
            <person name="Jiroutova K."/>
            <person name="Jorgensen R.E."/>
            <person name="Joubert Y."/>
            <person name="Kaplan A."/>
            <person name="Kroger N."/>
            <person name="Kroth P.G."/>
            <person name="La Roche J."/>
            <person name="Lindquist E."/>
            <person name="Lommer M."/>
            <person name="Martin-Jezequel V."/>
            <person name="Lopez P.J."/>
            <person name="Lucas S."/>
            <person name="Mangogna M."/>
            <person name="McGinnis K."/>
            <person name="Medlin L.K."/>
            <person name="Montsant A."/>
            <person name="Oudot-Le Secq M.P."/>
            <person name="Napoli C."/>
            <person name="Obornik M."/>
            <person name="Parker M.S."/>
            <person name="Petit J.L."/>
            <person name="Porcel B.M."/>
            <person name="Poulsen N."/>
            <person name="Robison M."/>
            <person name="Rychlewski L."/>
            <person name="Rynearson T.A."/>
            <person name="Schmutz J."/>
            <person name="Shapiro H."/>
            <person name="Siaut M."/>
            <person name="Stanley M."/>
            <person name="Sussman M.R."/>
            <person name="Taylor A.R."/>
            <person name="Vardi A."/>
            <person name="von Dassow P."/>
            <person name="Vyverman W."/>
            <person name="Willis A."/>
            <person name="Wyrwicz L.S."/>
            <person name="Rokhsar D.S."/>
            <person name="Weissenbach J."/>
            <person name="Armbrust E.V."/>
            <person name="Green B.R."/>
            <person name="Van de Peer Y."/>
            <person name="Grigoriev I.V."/>
        </authorList>
    </citation>
    <scope>NUCLEOTIDE SEQUENCE [LARGE SCALE GENOMIC DNA]</scope>
    <source>
        <strain evidence="2 3">CCAP 1055/1</strain>
    </source>
</reference>
<dbReference type="InterPro" id="IPR002563">
    <property type="entry name" value="Flavin_Rdtase-like_dom"/>
</dbReference>
<dbReference type="EMBL" id="CM000606">
    <property type="protein sequence ID" value="EEC50619.1"/>
    <property type="molecule type" value="Genomic_DNA"/>
</dbReference>
<dbReference type="Pfam" id="PF01613">
    <property type="entry name" value="Flavin_Reduct"/>
    <property type="match status" value="2"/>
</dbReference>
<dbReference type="STRING" id="556484.B7FT99"/>
<dbReference type="SMART" id="SM00903">
    <property type="entry name" value="Flavin_Reduct"/>
    <property type="match status" value="1"/>
</dbReference>
<dbReference type="PaxDb" id="2850-Phatr33014"/>
<sequence>MAVESDRLYWSVSKEDQSYAGTSDPAPPVRSLILPLFFDIWLYSGTLAWFSVDDDHIFLLEGYTAASYTPPTIIFPASTLPGKMWQTLLQTRTCTLSSATTRESTAVLKRALSGTEPKSFKFDELRLKASKNKKDYPFVVAESPIHMFCKVHELIALTNDEALVILTVETFVIDGSVLGPPTDEMTKRPNVTAKIDADLIEPVVSLGDGKVFPLMCLRSMPRPTRCAQRGSWTSTDFNNNVGRGDHSLAYETTEWSYRQHGGTCPLGYNATTALIMPRPIGWISTYSQEGNVAHLAPYSFFTDVSRGCEPIVAFSAFRKEGTIKKDAHKDAEEMKCFVYNMVDEDLAVKMNYSAAELGRNESEFELAKLTPGKARLVDAPVVSEAWIRLECEYFKTVEVDSFSVVLGFVRGIDIDRKLWKDGRLDVSLLKPITRLG</sequence>
<feature type="domain" description="Flavin reductase like" evidence="1">
    <location>
        <begin position="276"/>
        <end position="426"/>
    </location>
</feature>
<dbReference type="Gene3D" id="2.30.110.10">
    <property type="entry name" value="Electron Transport, Fmn-binding Protein, Chain A"/>
    <property type="match status" value="2"/>
</dbReference>
<dbReference type="RefSeq" id="XP_002177805.1">
    <property type="nucleotide sequence ID" value="XM_002177769.1"/>
</dbReference>
<dbReference type="PANTHER" id="PTHR43812:SF2">
    <property type="entry name" value="FLAVIN REDUCTASE LIKE DOMAIN-CONTAINING PROTEIN"/>
    <property type="match status" value="1"/>
</dbReference>
<organism evidence="2 3">
    <name type="scientific">Phaeodactylum tricornutum (strain CCAP 1055/1)</name>
    <dbReference type="NCBI Taxonomy" id="556484"/>
    <lineage>
        <taxon>Eukaryota</taxon>
        <taxon>Sar</taxon>
        <taxon>Stramenopiles</taxon>
        <taxon>Ochrophyta</taxon>
        <taxon>Bacillariophyta</taxon>
        <taxon>Bacillariophyceae</taxon>
        <taxon>Bacillariophycidae</taxon>
        <taxon>Naviculales</taxon>
        <taxon>Phaeodactylaceae</taxon>
        <taxon>Phaeodactylum</taxon>
    </lineage>
</organism>
<dbReference type="KEGG" id="pti:PHATRDRAFT_33014"/>
<evidence type="ECO:0000259" key="1">
    <source>
        <dbReference type="SMART" id="SM00903"/>
    </source>
</evidence>
<protein>
    <recommendedName>
        <fullName evidence="1">Flavin reductase like domain-containing protein</fullName>
    </recommendedName>
</protein>
<dbReference type="AlphaFoldDB" id="B7FT99"/>
<dbReference type="GeneID" id="7197021"/>
<dbReference type="GO" id="GO:0010181">
    <property type="term" value="F:FMN binding"/>
    <property type="evidence" value="ECO:0007669"/>
    <property type="project" value="InterPro"/>
</dbReference>
<keyword evidence="3" id="KW-1185">Reference proteome</keyword>
<dbReference type="PANTHER" id="PTHR43812">
    <property type="entry name" value="BLR2425 PROTEIN"/>
    <property type="match status" value="1"/>
</dbReference>
<dbReference type="Proteomes" id="UP000000759">
    <property type="component" value="Chromosome 2"/>
</dbReference>
<dbReference type="InterPro" id="IPR012349">
    <property type="entry name" value="Split_barrel_FMN-bd"/>
</dbReference>
<proteinExistence type="predicted"/>